<accession>A0ACC4DVB2</accession>
<evidence type="ECO:0000313" key="1">
    <source>
        <dbReference type="EMBL" id="KAL3959270.1"/>
    </source>
</evidence>
<comment type="caution">
    <text evidence="1">The sequence shown here is derived from an EMBL/GenBank/DDBJ whole genome shotgun (WGS) entry which is preliminary data.</text>
</comment>
<sequence>MRFDTSEHKDWIPHVVRPDVSYRGEVAAWGVLILSSLQELMREMIDRIRELPVCDRLPAILRVAGCGNMSEWSVRLTGCAPVHDIDKKAAPVVWLQELIWGVDGLGAHFDVAHLIS</sequence>
<evidence type="ECO:0000313" key="2">
    <source>
        <dbReference type="Proteomes" id="UP001638806"/>
    </source>
</evidence>
<proteinExistence type="predicted"/>
<keyword evidence="2" id="KW-1185">Reference proteome</keyword>
<dbReference type="EMBL" id="JBGNUJ010000006">
    <property type="protein sequence ID" value="KAL3959270.1"/>
    <property type="molecule type" value="Genomic_DNA"/>
</dbReference>
<protein>
    <submittedName>
        <fullName evidence="1">Uncharacterized protein</fullName>
    </submittedName>
</protein>
<gene>
    <name evidence="1" type="ORF">ACCO45_007432</name>
</gene>
<name>A0ACC4DVB2_PURLI</name>
<reference evidence="1" key="1">
    <citation type="submission" date="2024-12" db="EMBL/GenBank/DDBJ databases">
        <title>Comparative genomics and development of molecular markers within Purpureocillium lilacinum and among Purpureocillium species.</title>
        <authorList>
            <person name="Yeh Z.-Y."/>
            <person name="Ni N.-T."/>
            <person name="Lo P.-H."/>
            <person name="Mushyakhwo K."/>
            <person name="Lin C.-F."/>
            <person name="Nai Y.-S."/>
        </authorList>
    </citation>
    <scope>NUCLEOTIDE SEQUENCE</scope>
    <source>
        <strain evidence="1">NCHU-NPUST-175</strain>
    </source>
</reference>
<dbReference type="Proteomes" id="UP001638806">
    <property type="component" value="Unassembled WGS sequence"/>
</dbReference>
<organism evidence="1 2">
    <name type="scientific">Purpureocillium lilacinum</name>
    <name type="common">Paecilomyces lilacinus</name>
    <dbReference type="NCBI Taxonomy" id="33203"/>
    <lineage>
        <taxon>Eukaryota</taxon>
        <taxon>Fungi</taxon>
        <taxon>Dikarya</taxon>
        <taxon>Ascomycota</taxon>
        <taxon>Pezizomycotina</taxon>
        <taxon>Sordariomycetes</taxon>
        <taxon>Hypocreomycetidae</taxon>
        <taxon>Hypocreales</taxon>
        <taxon>Ophiocordycipitaceae</taxon>
        <taxon>Purpureocillium</taxon>
    </lineage>
</organism>